<protein>
    <submittedName>
        <fullName evidence="4">Lantibiotic dehydratase</fullName>
    </submittedName>
</protein>
<sequence length="1038" mass="114295">MHRESGLQLTNRPAAGPPLQTQRPATFALARLSLQSASSPLPPPRSWDEPAELTSFLAQVAADPVVREAISVSSRGLAGVLDKVAEGTPVPAKRLRRAALSATRYVARMTYRSTPFGLMAGVAAVRFADPAQVRIGTVHRKHVRADMGRVLAVIRPWERDPAVLAHLRLVRNNLAFVRHDRLVLPYVLDDGDYGLPDGREQTVRDTRPVQLAMETARTPRGFGELVARVLGDFPGVTESVVVSMLTQLVESGFLLTDLRPPSTADDPIRHVLDVLAPIPDHPGRQALAGIERALANYASTPVGAGLARWRTATAAMDRLHTTDRAIQVDLAIDADLTLPVDVATELARAAEVGWRIAPVGQAPVDPLADYRAEFLSHYGKQTLVPVKELLDPQRGIGPPAGYLLPPGPAPISFRTKDNEHRDRALFAVAQLAAAHGEREVLLDDDLLDQLSRSGAEQDPMRPIQACAQLLAGSPERLLAGDFRLALSGMNFTGLAAMFGRLLPVVPVLRPALAELVAEQVRHAVPAQLLSAVVGARLGNLTQVPRVTDHLAAAGVFADPSEPGMFDIDDFVVGATDHRLFVLSARTGEEVAPLPLHAVNIANHLPNVVRLLVEIGAYTTPPWQLWSWGAAEHLPYLPRIRYGRTILTPARWLLDHRLRTDQTNWPSRFERWRAHWGIPDIVYAVRADRRLRLDLRSPLEVALLRDDVRKHPTLVLQEEPAGGTYDSGWAQGHSTEIVVPLRARTATGPPPPASYSCPTKARPVHQPGGEWLSMRIYADSARHDDLLSEHLPALLASAENITDRWFFLRYQDKKPHLRVRFHGEPEMLRTQLTTAVHDWTTRLTAAGMIGDVVLDTYRPEVDRYGGPDALEAAEHAFSADSQSVLTQLRLRASGKADLPIELLSAANHLDLAEQLCGPQWPRWLLDTYPKGSWHVAFQGRRAQALRLLDPAHRWRGLAEVPGGAELLASWRHRATALADYGRRLRENVEGVRLKVAYSSILHLHHNRLAGIDRDGENVSYAVARGVVQTYVDRQKHLGT</sequence>
<dbReference type="InterPro" id="IPR023809">
    <property type="entry name" value="Thiopep_bacteriocin_synth_dom"/>
</dbReference>
<dbReference type="NCBIfam" id="TIGR03891">
    <property type="entry name" value="thiopep_ocin"/>
    <property type="match status" value="1"/>
</dbReference>
<gene>
    <name evidence="4" type="ORF">GCM10009765_14930</name>
</gene>
<organism evidence="4 5">
    <name type="scientific">Fodinicola feengrottensis</name>
    <dbReference type="NCBI Taxonomy" id="435914"/>
    <lineage>
        <taxon>Bacteria</taxon>
        <taxon>Bacillati</taxon>
        <taxon>Actinomycetota</taxon>
        <taxon>Actinomycetes</taxon>
        <taxon>Mycobacteriales</taxon>
        <taxon>Fodinicola</taxon>
    </lineage>
</organism>
<dbReference type="Pfam" id="PF14028">
    <property type="entry name" value="Lant_dehydr_C"/>
    <property type="match status" value="1"/>
</dbReference>
<dbReference type="RefSeq" id="WP_344308364.1">
    <property type="nucleotide sequence ID" value="NZ_BAAANY010000005.1"/>
</dbReference>
<reference evidence="4 5" key="1">
    <citation type="journal article" date="2019" name="Int. J. Syst. Evol. Microbiol.">
        <title>The Global Catalogue of Microorganisms (GCM) 10K type strain sequencing project: providing services to taxonomists for standard genome sequencing and annotation.</title>
        <authorList>
            <consortium name="The Broad Institute Genomics Platform"/>
            <consortium name="The Broad Institute Genome Sequencing Center for Infectious Disease"/>
            <person name="Wu L."/>
            <person name="Ma J."/>
        </authorList>
    </citation>
    <scope>NUCLEOTIDE SEQUENCE [LARGE SCALE GENOMIC DNA]</scope>
    <source>
        <strain evidence="4 5">JCM 14718</strain>
    </source>
</reference>
<feature type="domain" description="Lantibiotic dehydratase N-terminal" evidence="2">
    <location>
        <begin position="62"/>
        <end position="703"/>
    </location>
</feature>
<evidence type="ECO:0000259" key="2">
    <source>
        <dbReference type="Pfam" id="PF04738"/>
    </source>
</evidence>
<comment type="caution">
    <text evidence="4">The sequence shown here is derived from an EMBL/GenBank/DDBJ whole genome shotgun (WGS) entry which is preliminary data.</text>
</comment>
<evidence type="ECO:0000313" key="5">
    <source>
        <dbReference type="Proteomes" id="UP001500618"/>
    </source>
</evidence>
<keyword evidence="5" id="KW-1185">Reference proteome</keyword>
<evidence type="ECO:0000259" key="3">
    <source>
        <dbReference type="Pfam" id="PF14028"/>
    </source>
</evidence>
<dbReference type="Pfam" id="PF04738">
    <property type="entry name" value="Lant_dehydr_N"/>
    <property type="match status" value="1"/>
</dbReference>
<evidence type="ECO:0000256" key="1">
    <source>
        <dbReference type="SAM" id="MobiDB-lite"/>
    </source>
</evidence>
<accession>A0ABN2G774</accession>
<dbReference type="InterPro" id="IPR006827">
    <property type="entry name" value="Lant_deHydtase_N"/>
</dbReference>
<feature type="domain" description="Thiopeptide-type bacteriocin biosynthesis" evidence="3">
    <location>
        <begin position="770"/>
        <end position="1023"/>
    </location>
</feature>
<name>A0ABN2G774_9ACTN</name>
<proteinExistence type="predicted"/>
<dbReference type="EMBL" id="BAAANY010000005">
    <property type="protein sequence ID" value="GAA1666466.1"/>
    <property type="molecule type" value="Genomic_DNA"/>
</dbReference>
<evidence type="ECO:0000313" key="4">
    <source>
        <dbReference type="EMBL" id="GAA1666466.1"/>
    </source>
</evidence>
<feature type="region of interest" description="Disordered" evidence="1">
    <location>
        <begin position="1"/>
        <end position="20"/>
    </location>
</feature>
<dbReference type="Proteomes" id="UP001500618">
    <property type="component" value="Unassembled WGS sequence"/>
</dbReference>